<comment type="caution">
    <text evidence="1">The sequence shown here is derived from an EMBL/GenBank/DDBJ whole genome shotgun (WGS) entry which is preliminary data.</text>
</comment>
<dbReference type="Gene3D" id="3.60.21.10">
    <property type="match status" value="1"/>
</dbReference>
<gene>
    <name evidence="1" type="ORF">A9Q84_18640</name>
</gene>
<dbReference type="Proteomes" id="UP000196531">
    <property type="component" value="Unassembled WGS sequence"/>
</dbReference>
<dbReference type="EMBL" id="MAAO01000015">
    <property type="protein sequence ID" value="OUR93492.1"/>
    <property type="molecule type" value="Genomic_DNA"/>
</dbReference>
<dbReference type="AlphaFoldDB" id="A0A1Y5F2F1"/>
<name>A0A1Y5F2F1_9BACT</name>
<proteinExistence type="predicted"/>
<accession>A0A1Y5F2F1</accession>
<dbReference type="InterPro" id="IPR029052">
    <property type="entry name" value="Metallo-depent_PP-like"/>
</dbReference>
<evidence type="ECO:0000313" key="2">
    <source>
        <dbReference type="Proteomes" id="UP000196531"/>
    </source>
</evidence>
<protein>
    <submittedName>
        <fullName evidence="1">Uncharacterized protein</fullName>
    </submittedName>
</protein>
<organism evidence="1 2">
    <name type="scientific">Halobacteriovorax marinus</name>
    <dbReference type="NCBI Taxonomy" id="97084"/>
    <lineage>
        <taxon>Bacteria</taxon>
        <taxon>Pseudomonadati</taxon>
        <taxon>Bdellovibrionota</taxon>
        <taxon>Bacteriovoracia</taxon>
        <taxon>Bacteriovoracales</taxon>
        <taxon>Halobacteriovoraceae</taxon>
        <taxon>Halobacteriovorax</taxon>
    </lineage>
</organism>
<evidence type="ECO:0000313" key="1">
    <source>
        <dbReference type="EMBL" id="OUR93492.1"/>
    </source>
</evidence>
<reference evidence="2" key="1">
    <citation type="journal article" date="2017" name="Proc. Natl. Acad. Sci. U.S.A.">
        <title>Simulation of Deepwater Horizon oil plume reveals substrate specialization within a complex community of hydrocarbon-degraders.</title>
        <authorList>
            <person name="Hu P."/>
            <person name="Dubinsky E.A."/>
            <person name="Probst A.J."/>
            <person name="Wang J."/>
            <person name="Sieber C.M.K."/>
            <person name="Tom L.M."/>
            <person name="Gardinali P."/>
            <person name="Banfield J.F."/>
            <person name="Atlas R.M."/>
            <person name="Andersen G.L."/>
        </authorList>
    </citation>
    <scope>NUCLEOTIDE SEQUENCE [LARGE SCALE GENOMIC DNA]</scope>
</reference>
<sequence length="218" mass="24830">MRFIKADNLNKSKSSFLNTNIIDLKKQAPYSSKRIAPHVIKKINGVKVGIMAITTFKNKDARKESYLDGLFFEDPIFSILKARKKLLRKGAKVFVLLMQTYKADDLENTIKRLPPNSIHAIVSSAPAMINKRILNIPVIQNSGSAKYISRVELFYDTKSKKVLSKRSIIHTPTKLCSQFFAATLDCHIDDDQYKSKKIELIKDKSYKKESARFLGMSI</sequence>
<dbReference type="SUPFAM" id="SSF56300">
    <property type="entry name" value="Metallo-dependent phosphatases"/>
    <property type="match status" value="1"/>
</dbReference>